<keyword evidence="1" id="KW-0472">Membrane</keyword>
<protein>
    <submittedName>
        <fullName evidence="2">Transporter</fullName>
    </submittedName>
</protein>
<dbReference type="SUPFAM" id="SSF158560">
    <property type="entry name" value="BH3980-like"/>
    <property type="match status" value="1"/>
</dbReference>
<evidence type="ECO:0000256" key="1">
    <source>
        <dbReference type="SAM" id="Phobius"/>
    </source>
</evidence>
<keyword evidence="1" id="KW-1133">Transmembrane helix</keyword>
<comment type="caution">
    <text evidence="2">The sequence shown here is derived from an EMBL/GenBank/DDBJ whole genome shotgun (WGS) entry which is preliminary data.</text>
</comment>
<gene>
    <name evidence="2" type="ORF">H9746_06345</name>
</gene>
<evidence type="ECO:0000313" key="3">
    <source>
        <dbReference type="Proteomes" id="UP000886808"/>
    </source>
</evidence>
<reference evidence="2" key="1">
    <citation type="journal article" date="2021" name="PeerJ">
        <title>Extensive microbial diversity within the chicken gut microbiome revealed by metagenomics and culture.</title>
        <authorList>
            <person name="Gilroy R."/>
            <person name="Ravi A."/>
            <person name="Getino M."/>
            <person name="Pursley I."/>
            <person name="Horton D.L."/>
            <person name="Alikhan N.F."/>
            <person name="Baker D."/>
            <person name="Gharbi K."/>
            <person name="Hall N."/>
            <person name="Watson M."/>
            <person name="Adriaenssens E.M."/>
            <person name="Foster-Nyarko E."/>
            <person name="Jarju S."/>
            <person name="Secka A."/>
            <person name="Antonio M."/>
            <person name="Oren A."/>
            <person name="Chaudhuri R.R."/>
            <person name="La Ragione R."/>
            <person name="Hildebrand F."/>
            <person name="Pallen M.J."/>
        </authorList>
    </citation>
    <scope>NUCLEOTIDE SEQUENCE</scope>
    <source>
        <strain evidence="2">CHK193-4272</strain>
    </source>
</reference>
<feature type="transmembrane region" description="Helical" evidence="1">
    <location>
        <begin position="127"/>
        <end position="144"/>
    </location>
</feature>
<evidence type="ECO:0000313" key="2">
    <source>
        <dbReference type="EMBL" id="HIV62441.1"/>
    </source>
</evidence>
<sequence length="213" mass="24974">MKKQIYIDNLYLTKKLTPEYKDFFNNILDNICSINSLTDLEKSSAANYALEQCLEAVNENKPLKTVFPESIKECVKKFTKKSTLQAMKKKLCQQDYEKVIISSIWIVFTLSMLLFFLNNLITGKYLINYWLDALIGCVAGAIAFQNYRIKHRIIKRYNFKKIYKYLDIVTVLTCVFIKIISKSNFDITYLLLVISFFVTKKNITPEFEVMLKK</sequence>
<organism evidence="2 3">
    <name type="scientific">Candidatus Butyricicoccus avistercoris</name>
    <dbReference type="NCBI Taxonomy" id="2838518"/>
    <lineage>
        <taxon>Bacteria</taxon>
        <taxon>Bacillati</taxon>
        <taxon>Bacillota</taxon>
        <taxon>Clostridia</taxon>
        <taxon>Eubacteriales</taxon>
        <taxon>Butyricicoccaceae</taxon>
        <taxon>Butyricicoccus</taxon>
    </lineage>
</organism>
<feature type="transmembrane region" description="Helical" evidence="1">
    <location>
        <begin position="165"/>
        <end position="181"/>
    </location>
</feature>
<feature type="transmembrane region" description="Helical" evidence="1">
    <location>
        <begin position="99"/>
        <end position="121"/>
    </location>
</feature>
<reference evidence="2" key="2">
    <citation type="submission" date="2021-04" db="EMBL/GenBank/DDBJ databases">
        <authorList>
            <person name="Gilroy R."/>
        </authorList>
    </citation>
    <scope>NUCLEOTIDE SEQUENCE</scope>
    <source>
        <strain evidence="2">CHK193-4272</strain>
    </source>
</reference>
<dbReference type="Proteomes" id="UP000886808">
    <property type="component" value="Unassembled WGS sequence"/>
</dbReference>
<keyword evidence="1" id="KW-0812">Transmembrane</keyword>
<name>A0A9D1PJV9_9FIRM</name>
<dbReference type="EMBL" id="DXIE01000035">
    <property type="protein sequence ID" value="HIV62441.1"/>
    <property type="molecule type" value="Genomic_DNA"/>
</dbReference>
<dbReference type="AlphaFoldDB" id="A0A9D1PJV9"/>
<proteinExistence type="predicted"/>
<accession>A0A9D1PJV9</accession>